<evidence type="ECO:0000256" key="9">
    <source>
        <dbReference type="ARBA" id="ARBA00093407"/>
    </source>
</evidence>
<dbReference type="GO" id="GO:0005179">
    <property type="term" value="F:hormone activity"/>
    <property type="evidence" value="ECO:0007669"/>
    <property type="project" value="UniProtKB-KW"/>
</dbReference>
<keyword evidence="7" id="KW-0372">Hormone</keyword>
<keyword evidence="8" id="KW-0732">Signal</keyword>
<keyword evidence="12" id="KW-1185">Reference proteome</keyword>
<feature type="compositionally biased region" description="Polar residues" evidence="10">
    <location>
        <begin position="7"/>
        <end position="16"/>
    </location>
</feature>
<dbReference type="AlphaFoldDB" id="A0A3Q4H5B4"/>
<dbReference type="GO" id="GO:0005576">
    <property type="term" value="C:extracellular region"/>
    <property type="evidence" value="ECO:0007669"/>
    <property type="project" value="UniProtKB-SubCell"/>
</dbReference>
<evidence type="ECO:0000256" key="2">
    <source>
        <dbReference type="ARBA" id="ARBA00006307"/>
    </source>
</evidence>
<dbReference type="InterPro" id="IPR001415">
    <property type="entry name" value="PTH/PTH-rel"/>
</dbReference>
<evidence type="ECO:0000256" key="5">
    <source>
        <dbReference type="ARBA" id="ARBA00022525"/>
    </source>
</evidence>
<organism evidence="11 12">
    <name type="scientific">Neolamprologus brichardi</name>
    <name type="common">Fairy cichlid</name>
    <name type="synonym">Lamprologus brichardi</name>
    <dbReference type="NCBI Taxonomy" id="32507"/>
    <lineage>
        <taxon>Eukaryota</taxon>
        <taxon>Metazoa</taxon>
        <taxon>Chordata</taxon>
        <taxon>Craniata</taxon>
        <taxon>Vertebrata</taxon>
        <taxon>Euteleostomi</taxon>
        <taxon>Actinopterygii</taxon>
        <taxon>Neopterygii</taxon>
        <taxon>Teleostei</taxon>
        <taxon>Neoteleostei</taxon>
        <taxon>Acanthomorphata</taxon>
        <taxon>Ovalentaria</taxon>
        <taxon>Cichlomorphae</taxon>
        <taxon>Cichliformes</taxon>
        <taxon>Cichlidae</taxon>
        <taxon>African cichlids</taxon>
        <taxon>Pseudocrenilabrinae</taxon>
        <taxon>Lamprologini</taxon>
        <taxon>Neolamprologus</taxon>
    </lineage>
</organism>
<comment type="function">
    <text evidence="9">Parathyroid hormone elevates calcium level by dissolving the salts in bone and preventing their renal excretion. Acts by binding to its receptor, PTH1R, activating G protein-coupled receptor signaling. Stimulates [1-14C]-2-deoxy-D-glucose (2DG) transport and glycogen synthesis in osteoblastic cells.</text>
</comment>
<comment type="subcellular location">
    <subcellularLocation>
        <location evidence="1">Secreted</location>
    </subcellularLocation>
</comment>
<reference evidence="11" key="1">
    <citation type="submission" date="2025-08" db="UniProtKB">
        <authorList>
            <consortium name="Ensembl"/>
        </authorList>
    </citation>
    <scope>IDENTIFICATION</scope>
</reference>
<evidence type="ECO:0000256" key="3">
    <source>
        <dbReference type="ARBA" id="ARBA00011605"/>
    </source>
</evidence>
<dbReference type="GO" id="GO:0006874">
    <property type="term" value="P:intracellular calcium ion homeostasis"/>
    <property type="evidence" value="ECO:0007669"/>
    <property type="project" value="InterPro"/>
</dbReference>
<dbReference type="Ensembl" id="ENSNBRT00000015536.1">
    <property type="protein sequence ID" value="ENSNBRP00000015123.1"/>
    <property type="gene ID" value="ENSNBRG00000011709.1"/>
</dbReference>
<keyword evidence="6" id="KW-0165">Cleavage on pair of basic residues</keyword>
<evidence type="ECO:0000256" key="7">
    <source>
        <dbReference type="ARBA" id="ARBA00022702"/>
    </source>
</evidence>
<comment type="similarity">
    <text evidence="2">Belongs to the parathyroid hormone family.</text>
</comment>
<evidence type="ECO:0000313" key="11">
    <source>
        <dbReference type="Ensembl" id="ENSNBRP00000015123.1"/>
    </source>
</evidence>
<proteinExistence type="inferred from homology"/>
<feature type="region of interest" description="Disordered" evidence="10">
    <location>
        <begin position="1"/>
        <end position="20"/>
    </location>
</feature>
<evidence type="ECO:0000313" key="12">
    <source>
        <dbReference type="Proteomes" id="UP000261580"/>
    </source>
</evidence>
<protein>
    <recommendedName>
        <fullName evidence="4">Parathyroid hormone</fullName>
    </recommendedName>
</protein>
<reference evidence="11" key="2">
    <citation type="submission" date="2025-09" db="UniProtKB">
        <authorList>
            <consortium name="Ensembl"/>
        </authorList>
    </citation>
    <scope>IDENTIFICATION</scope>
</reference>
<evidence type="ECO:0000256" key="4">
    <source>
        <dbReference type="ARBA" id="ARBA00022135"/>
    </source>
</evidence>
<evidence type="ECO:0000256" key="8">
    <source>
        <dbReference type="ARBA" id="ARBA00022729"/>
    </source>
</evidence>
<evidence type="ECO:0000256" key="1">
    <source>
        <dbReference type="ARBA" id="ARBA00004613"/>
    </source>
</evidence>
<dbReference type="PANTHER" id="PTHR10541">
    <property type="entry name" value="PARATHYROID HORMONE"/>
    <property type="match status" value="1"/>
</dbReference>
<sequence>MHWKSDININSENGSLMTRGGTISEVQLMHNVREHKQVGERQDWLQEKLKGIIVASSKPLHGKVAGEREVWASLLRLLPPRPGPG</sequence>
<dbReference type="SMART" id="SM00087">
    <property type="entry name" value="PTH"/>
    <property type="match status" value="1"/>
</dbReference>
<evidence type="ECO:0000256" key="10">
    <source>
        <dbReference type="SAM" id="MobiDB-lite"/>
    </source>
</evidence>
<comment type="subunit">
    <text evidence="3">Interacts with PTH1R (via N-terminal extracellular domain).</text>
</comment>
<dbReference type="Proteomes" id="UP000261580">
    <property type="component" value="Unassembled WGS sequence"/>
</dbReference>
<accession>A0A3Q4H5B4</accession>
<name>A0A3Q4H5B4_NEOBR</name>
<dbReference type="GeneTree" id="ENSGT01030000234833"/>
<dbReference type="PANTHER" id="PTHR10541:SF2">
    <property type="entry name" value="PARATHYROID HORMONE"/>
    <property type="match status" value="1"/>
</dbReference>
<dbReference type="Bgee" id="ENSNBRG00000011709">
    <property type="expression patterns" value="Expressed in liver and 3 other cell types or tissues"/>
</dbReference>
<keyword evidence="5" id="KW-0964">Secreted</keyword>
<evidence type="ECO:0000256" key="6">
    <source>
        <dbReference type="ARBA" id="ARBA00022685"/>
    </source>
</evidence>
<dbReference type="STRING" id="32507.ENSNBRP00000015123"/>
<dbReference type="InterPro" id="IPR003625">
    <property type="entry name" value="PTH"/>
</dbReference>